<dbReference type="RefSeq" id="WP_372582126.1">
    <property type="nucleotide sequence ID" value="NZ_JBGORW010000001.1"/>
</dbReference>
<feature type="transmembrane region" description="Helical" evidence="1">
    <location>
        <begin position="173"/>
        <end position="196"/>
    </location>
</feature>
<feature type="transmembrane region" description="Helical" evidence="1">
    <location>
        <begin position="314"/>
        <end position="339"/>
    </location>
</feature>
<feature type="transmembrane region" description="Helical" evidence="1">
    <location>
        <begin position="217"/>
        <end position="235"/>
    </location>
</feature>
<feature type="transmembrane region" description="Helical" evidence="1">
    <location>
        <begin position="96"/>
        <end position="129"/>
    </location>
</feature>
<keyword evidence="1" id="KW-0812">Transmembrane</keyword>
<comment type="caution">
    <text evidence="2">The sequence shown here is derived from an EMBL/GenBank/DDBJ whole genome shotgun (WGS) entry which is preliminary data.</text>
</comment>
<protein>
    <submittedName>
        <fullName evidence="2">GntP family permease</fullName>
    </submittedName>
</protein>
<dbReference type="Proteomes" id="UP001571581">
    <property type="component" value="Unassembled WGS sequence"/>
</dbReference>
<feature type="transmembrane region" description="Helical" evidence="1">
    <location>
        <begin position="29"/>
        <end position="51"/>
    </location>
</feature>
<dbReference type="PANTHER" id="PTHR30354:SF23">
    <property type="entry name" value="GNTP FAMILY PERMEASE"/>
    <property type="match status" value="1"/>
</dbReference>
<organism evidence="2 3">
    <name type="scientific">Leptotrichia hongkongensis</name>
    <dbReference type="NCBI Taxonomy" id="554406"/>
    <lineage>
        <taxon>Bacteria</taxon>
        <taxon>Fusobacteriati</taxon>
        <taxon>Fusobacteriota</taxon>
        <taxon>Fusobacteriia</taxon>
        <taxon>Fusobacteriales</taxon>
        <taxon>Leptotrichiaceae</taxon>
        <taxon>Leptotrichia</taxon>
    </lineage>
</organism>
<keyword evidence="1" id="KW-1133">Transmembrane helix</keyword>
<dbReference type="PANTHER" id="PTHR30354">
    <property type="entry name" value="GNT FAMILY GLUCONATE TRANSPORTER"/>
    <property type="match status" value="1"/>
</dbReference>
<evidence type="ECO:0000256" key="1">
    <source>
        <dbReference type="SAM" id="Phobius"/>
    </source>
</evidence>
<evidence type="ECO:0000313" key="2">
    <source>
        <dbReference type="EMBL" id="MFA3798649.1"/>
    </source>
</evidence>
<evidence type="ECO:0000313" key="3">
    <source>
        <dbReference type="Proteomes" id="UP001571581"/>
    </source>
</evidence>
<feature type="transmembrane region" description="Helical" evidence="1">
    <location>
        <begin position="57"/>
        <end position="75"/>
    </location>
</feature>
<keyword evidence="1" id="KW-0472">Membrane</keyword>
<dbReference type="InterPro" id="IPR003474">
    <property type="entry name" value="Glcn_transporter"/>
</dbReference>
<accession>A0ABV4S6J0</accession>
<reference evidence="2 3" key="1">
    <citation type="submission" date="2024-07" db="EMBL/GenBank/DDBJ databases">
        <authorList>
            <person name="Li X.-J."/>
            <person name="Wang X."/>
        </authorList>
    </citation>
    <scope>NUCLEOTIDE SEQUENCE [LARGE SCALE GENOMIC DNA]</scope>
    <source>
        <strain evidence="2 3">DSM 23441</strain>
    </source>
</reference>
<feature type="transmembrane region" description="Helical" evidence="1">
    <location>
        <begin position="273"/>
        <end position="294"/>
    </location>
</feature>
<dbReference type="EMBL" id="JBGORW010000001">
    <property type="protein sequence ID" value="MFA3798649.1"/>
    <property type="molecule type" value="Genomic_DNA"/>
</dbReference>
<sequence length="418" mass="42519">MITATGAMIGLAVAIVLIVKKFNPAYSLIIGSLLGGLLGGAGLTDTVSFMIKGAQGMMPAILRIVTAGVLAGVLIETGAANKIAETIVDKMGENKAIFALVISTFILTAVGVFIDIAVITVSPIALALAKRVNISKTSILIAMIGGGKCGNIISPNPNAIAASESFNIPLTSVMFAGIIPSIVGIVITVIIASSLTRKGVKIVDSDIEVGTEIKEKPSFAASIIGPLFAILLLALRPIANIVVDPLVALPVGGLIGCIAMGKIKNINEYCKSGLSKMIMVAIILIGTGTLAGIISNSNIKDIITALLSSTGAPAFLLAPLSGILMSAATASTTSGTAVASKVFGPSMISLGVKPLNAAAMIHSGATVLDHLPHGSFFHATGGAVNMEIKDRLLLIPFESLIGFVLTVVSTILFGIFGL</sequence>
<feature type="transmembrane region" description="Helical" evidence="1">
    <location>
        <begin position="6"/>
        <end position="22"/>
    </location>
</feature>
<feature type="transmembrane region" description="Helical" evidence="1">
    <location>
        <begin position="392"/>
        <end position="416"/>
    </location>
</feature>
<dbReference type="Pfam" id="PF02447">
    <property type="entry name" value="GntP_permease"/>
    <property type="match status" value="1"/>
</dbReference>
<keyword evidence="3" id="KW-1185">Reference proteome</keyword>
<gene>
    <name evidence="2" type="ORF">ACEG17_00395</name>
</gene>
<name>A0ABV4S6J0_9FUSO</name>
<proteinExistence type="predicted"/>